<dbReference type="AlphaFoldDB" id="B4R7R1"/>
<dbReference type="EMBL" id="CM000366">
    <property type="protein sequence ID" value="EDX18394.1"/>
    <property type="molecule type" value="Genomic_DNA"/>
</dbReference>
<dbReference type="Proteomes" id="UP000000304">
    <property type="component" value="Chromosome X"/>
</dbReference>
<keyword evidence="2" id="KW-1185">Reference proteome</keyword>
<gene>
    <name evidence="1" type="primary">Dsim\GD15577</name>
    <name evidence="1" type="ORF">Dsim_GD15577</name>
</gene>
<proteinExistence type="predicted"/>
<evidence type="ECO:0000313" key="1">
    <source>
        <dbReference type="EMBL" id="EDX18394.1"/>
    </source>
</evidence>
<name>B4R7R1_DROSI</name>
<organism evidence="1 2">
    <name type="scientific">Drosophila simulans</name>
    <name type="common">Fruit fly</name>
    <dbReference type="NCBI Taxonomy" id="7240"/>
    <lineage>
        <taxon>Eukaryota</taxon>
        <taxon>Metazoa</taxon>
        <taxon>Ecdysozoa</taxon>
        <taxon>Arthropoda</taxon>
        <taxon>Hexapoda</taxon>
        <taxon>Insecta</taxon>
        <taxon>Pterygota</taxon>
        <taxon>Neoptera</taxon>
        <taxon>Endopterygota</taxon>
        <taxon>Diptera</taxon>
        <taxon>Brachycera</taxon>
        <taxon>Muscomorpha</taxon>
        <taxon>Ephydroidea</taxon>
        <taxon>Drosophilidae</taxon>
        <taxon>Drosophila</taxon>
        <taxon>Sophophora</taxon>
    </lineage>
</organism>
<protein>
    <submittedName>
        <fullName evidence="1">GD15577</fullName>
    </submittedName>
</protein>
<dbReference type="HOGENOM" id="CLU_3016481_0_0_1"/>
<accession>B4R7R1</accession>
<evidence type="ECO:0000313" key="2">
    <source>
        <dbReference type="Proteomes" id="UP000000304"/>
    </source>
</evidence>
<sequence>MVRDSADSSESEQESLHCPQVLRRLVLNHVVPCGSCVLPHFRYRWTHFRFASSWIA</sequence>
<reference evidence="1 2" key="1">
    <citation type="journal article" date="2007" name="Nature">
        <title>Evolution of genes and genomes on the Drosophila phylogeny.</title>
        <authorList>
            <consortium name="Drosophila 12 Genomes Consortium"/>
            <person name="Clark A.G."/>
            <person name="Eisen M.B."/>
            <person name="Smith D.R."/>
            <person name="Bergman C.M."/>
            <person name="Oliver B."/>
            <person name="Markow T.A."/>
            <person name="Kaufman T.C."/>
            <person name="Kellis M."/>
            <person name="Gelbart W."/>
            <person name="Iyer V.N."/>
            <person name="Pollard D.A."/>
            <person name="Sackton T.B."/>
            <person name="Larracuente A.M."/>
            <person name="Singh N.D."/>
            <person name="Abad J.P."/>
            <person name="Abt D.N."/>
            <person name="Adryan B."/>
            <person name="Aguade M."/>
            <person name="Akashi H."/>
            <person name="Anderson W.W."/>
            <person name="Aquadro C.F."/>
            <person name="Ardell D.H."/>
            <person name="Arguello R."/>
            <person name="Artieri C.G."/>
            <person name="Barbash D.A."/>
            <person name="Barker D."/>
            <person name="Barsanti P."/>
            <person name="Batterham P."/>
            <person name="Batzoglou S."/>
            <person name="Begun D."/>
            <person name="Bhutkar A."/>
            <person name="Blanco E."/>
            <person name="Bosak S.A."/>
            <person name="Bradley R.K."/>
            <person name="Brand A.D."/>
            <person name="Brent M.R."/>
            <person name="Brooks A.N."/>
            <person name="Brown R.H."/>
            <person name="Butlin R.K."/>
            <person name="Caggese C."/>
            <person name="Calvi B.R."/>
            <person name="Bernardo de Carvalho A."/>
            <person name="Caspi A."/>
            <person name="Castrezana S."/>
            <person name="Celniker S.E."/>
            <person name="Chang J.L."/>
            <person name="Chapple C."/>
            <person name="Chatterji S."/>
            <person name="Chinwalla A."/>
            <person name="Civetta A."/>
            <person name="Clifton S.W."/>
            <person name="Comeron J.M."/>
            <person name="Costello J.C."/>
            <person name="Coyne J.A."/>
            <person name="Daub J."/>
            <person name="David R.G."/>
            <person name="Delcher A.L."/>
            <person name="Delehaunty K."/>
            <person name="Do C.B."/>
            <person name="Ebling H."/>
            <person name="Edwards K."/>
            <person name="Eickbush T."/>
            <person name="Evans J.D."/>
            <person name="Filipski A."/>
            <person name="Findeiss S."/>
            <person name="Freyhult E."/>
            <person name="Fulton L."/>
            <person name="Fulton R."/>
            <person name="Garcia A.C."/>
            <person name="Gardiner A."/>
            <person name="Garfield D.A."/>
            <person name="Garvin B.E."/>
            <person name="Gibson G."/>
            <person name="Gilbert D."/>
            <person name="Gnerre S."/>
            <person name="Godfrey J."/>
            <person name="Good R."/>
            <person name="Gotea V."/>
            <person name="Gravely B."/>
            <person name="Greenberg A.J."/>
            <person name="Griffiths-Jones S."/>
            <person name="Gross S."/>
            <person name="Guigo R."/>
            <person name="Gustafson E.A."/>
            <person name="Haerty W."/>
            <person name="Hahn M.W."/>
            <person name="Halligan D.L."/>
            <person name="Halpern A.L."/>
            <person name="Halter G.M."/>
            <person name="Han M.V."/>
            <person name="Heger A."/>
            <person name="Hillier L."/>
            <person name="Hinrichs A.S."/>
            <person name="Holmes I."/>
            <person name="Hoskins R.A."/>
            <person name="Hubisz M.J."/>
            <person name="Hultmark D."/>
            <person name="Huntley M.A."/>
            <person name="Jaffe D.B."/>
            <person name="Jagadeeshan S."/>
            <person name="Jeck W.R."/>
            <person name="Johnson J."/>
            <person name="Jones C.D."/>
            <person name="Jordan W.C."/>
            <person name="Karpen G.H."/>
            <person name="Kataoka E."/>
            <person name="Keightley P.D."/>
            <person name="Kheradpour P."/>
            <person name="Kirkness E.F."/>
            <person name="Koerich L.B."/>
            <person name="Kristiansen K."/>
            <person name="Kudrna D."/>
            <person name="Kulathinal R.J."/>
            <person name="Kumar S."/>
            <person name="Kwok R."/>
            <person name="Lander E."/>
            <person name="Langley C.H."/>
            <person name="Lapoint R."/>
            <person name="Lazzaro B.P."/>
            <person name="Lee S.J."/>
            <person name="Levesque L."/>
            <person name="Li R."/>
            <person name="Lin C.F."/>
            <person name="Lin M.F."/>
            <person name="Lindblad-Toh K."/>
            <person name="Llopart A."/>
            <person name="Long M."/>
            <person name="Low L."/>
            <person name="Lozovsky E."/>
            <person name="Lu J."/>
            <person name="Luo M."/>
            <person name="Machado C.A."/>
            <person name="Makalowski W."/>
            <person name="Marzo M."/>
            <person name="Matsuda M."/>
            <person name="Matzkin L."/>
            <person name="McAllister B."/>
            <person name="McBride C.S."/>
            <person name="McKernan B."/>
            <person name="McKernan K."/>
            <person name="Mendez-Lago M."/>
            <person name="Minx P."/>
            <person name="Mollenhauer M.U."/>
            <person name="Montooth K."/>
            <person name="Mount S.M."/>
            <person name="Mu X."/>
            <person name="Myers E."/>
            <person name="Negre B."/>
            <person name="Newfeld S."/>
            <person name="Nielsen R."/>
            <person name="Noor M.A."/>
            <person name="O'Grady P."/>
            <person name="Pachter L."/>
            <person name="Papaceit M."/>
            <person name="Parisi M.J."/>
            <person name="Parisi M."/>
            <person name="Parts L."/>
            <person name="Pedersen J.S."/>
            <person name="Pesole G."/>
            <person name="Phillippy A.M."/>
            <person name="Ponting C.P."/>
            <person name="Pop M."/>
            <person name="Porcelli D."/>
            <person name="Powell J.R."/>
            <person name="Prohaska S."/>
            <person name="Pruitt K."/>
            <person name="Puig M."/>
            <person name="Quesneville H."/>
            <person name="Ram K.R."/>
            <person name="Rand D."/>
            <person name="Rasmussen M.D."/>
            <person name="Reed L.K."/>
            <person name="Reenan R."/>
            <person name="Reily A."/>
            <person name="Remington K.A."/>
            <person name="Rieger T.T."/>
            <person name="Ritchie M.G."/>
            <person name="Robin C."/>
            <person name="Rogers Y.H."/>
            <person name="Rohde C."/>
            <person name="Rozas J."/>
            <person name="Rubenfield M.J."/>
            <person name="Ruiz A."/>
            <person name="Russo S."/>
            <person name="Salzberg S.L."/>
            <person name="Sanchez-Gracia A."/>
            <person name="Saranga D.J."/>
            <person name="Sato H."/>
            <person name="Schaeffer S.W."/>
            <person name="Schatz M.C."/>
            <person name="Schlenke T."/>
            <person name="Schwartz R."/>
            <person name="Segarra C."/>
            <person name="Singh R.S."/>
            <person name="Sirot L."/>
            <person name="Sirota M."/>
            <person name="Sisneros N.B."/>
            <person name="Smith C.D."/>
            <person name="Smith T.F."/>
            <person name="Spieth J."/>
            <person name="Stage D.E."/>
            <person name="Stark A."/>
            <person name="Stephan W."/>
            <person name="Strausberg R.L."/>
            <person name="Strempel S."/>
            <person name="Sturgill D."/>
            <person name="Sutton G."/>
            <person name="Sutton G.G."/>
            <person name="Tao W."/>
            <person name="Teichmann S."/>
            <person name="Tobari Y.N."/>
            <person name="Tomimura Y."/>
            <person name="Tsolas J.M."/>
            <person name="Valente V.L."/>
            <person name="Venter E."/>
            <person name="Venter J.C."/>
            <person name="Vicario S."/>
            <person name="Vieira F.G."/>
            <person name="Vilella A.J."/>
            <person name="Villasante A."/>
            <person name="Walenz B."/>
            <person name="Wang J."/>
            <person name="Wasserman M."/>
            <person name="Watts T."/>
            <person name="Wilson D."/>
            <person name="Wilson R.K."/>
            <person name="Wing R.A."/>
            <person name="Wolfner M.F."/>
            <person name="Wong A."/>
            <person name="Wong G.K."/>
            <person name="Wu C.I."/>
            <person name="Wu G."/>
            <person name="Yamamoto D."/>
            <person name="Yang H.P."/>
            <person name="Yang S.P."/>
            <person name="Yorke J.A."/>
            <person name="Yoshida K."/>
            <person name="Zdobnov E."/>
            <person name="Zhang P."/>
            <person name="Zhang Y."/>
            <person name="Zimin A.V."/>
            <person name="Baldwin J."/>
            <person name="Abdouelleil A."/>
            <person name="Abdulkadir J."/>
            <person name="Abebe A."/>
            <person name="Abera B."/>
            <person name="Abreu J."/>
            <person name="Acer S.C."/>
            <person name="Aftuck L."/>
            <person name="Alexander A."/>
            <person name="An P."/>
            <person name="Anderson E."/>
            <person name="Anderson S."/>
            <person name="Arachi H."/>
            <person name="Azer M."/>
            <person name="Bachantsang P."/>
            <person name="Barry A."/>
            <person name="Bayul T."/>
            <person name="Berlin A."/>
            <person name="Bessette D."/>
            <person name="Bloom T."/>
            <person name="Blye J."/>
            <person name="Boguslavskiy L."/>
            <person name="Bonnet C."/>
            <person name="Boukhgalter B."/>
            <person name="Bourzgui I."/>
            <person name="Brown A."/>
            <person name="Cahill P."/>
            <person name="Channer S."/>
            <person name="Cheshatsang Y."/>
            <person name="Chuda L."/>
            <person name="Citroen M."/>
            <person name="Collymore A."/>
            <person name="Cooke P."/>
            <person name="Costello M."/>
            <person name="D'Aco K."/>
            <person name="Daza R."/>
            <person name="De Haan G."/>
            <person name="DeGray S."/>
            <person name="DeMaso C."/>
            <person name="Dhargay N."/>
            <person name="Dooley K."/>
            <person name="Dooley E."/>
            <person name="Doricent M."/>
            <person name="Dorje P."/>
            <person name="Dorjee K."/>
            <person name="Dupes A."/>
            <person name="Elong R."/>
            <person name="Falk J."/>
            <person name="Farina A."/>
            <person name="Faro S."/>
            <person name="Ferguson D."/>
            <person name="Fisher S."/>
            <person name="Foley C.D."/>
            <person name="Franke A."/>
            <person name="Friedrich D."/>
            <person name="Gadbois L."/>
            <person name="Gearin G."/>
            <person name="Gearin C.R."/>
            <person name="Giannoukos G."/>
            <person name="Goode T."/>
            <person name="Graham J."/>
            <person name="Grandbois E."/>
            <person name="Grewal S."/>
            <person name="Gyaltsen K."/>
            <person name="Hafez N."/>
            <person name="Hagos B."/>
            <person name="Hall J."/>
            <person name="Henson C."/>
            <person name="Hollinger A."/>
            <person name="Honan T."/>
            <person name="Huard M.D."/>
            <person name="Hughes L."/>
            <person name="Hurhula B."/>
            <person name="Husby M.E."/>
            <person name="Kamat A."/>
            <person name="Kanga B."/>
            <person name="Kashin S."/>
            <person name="Khazanovich D."/>
            <person name="Kisner P."/>
            <person name="Lance K."/>
            <person name="Lara M."/>
            <person name="Lee W."/>
            <person name="Lennon N."/>
            <person name="Letendre F."/>
            <person name="LeVine R."/>
            <person name="Lipovsky A."/>
            <person name="Liu X."/>
            <person name="Liu J."/>
            <person name="Liu S."/>
            <person name="Lokyitsang T."/>
            <person name="Lokyitsang Y."/>
            <person name="Lubonja R."/>
            <person name="Lui A."/>
            <person name="MacDonald P."/>
            <person name="Magnisalis V."/>
            <person name="Maru K."/>
            <person name="Matthews C."/>
            <person name="McCusker W."/>
            <person name="McDonough S."/>
            <person name="Mehta T."/>
            <person name="Meldrim J."/>
            <person name="Meneus L."/>
            <person name="Mihai O."/>
            <person name="Mihalev A."/>
            <person name="Mihova T."/>
            <person name="Mittelman R."/>
            <person name="Mlenga V."/>
            <person name="Montmayeur A."/>
            <person name="Mulrain L."/>
            <person name="Navidi A."/>
            <person name="Naylor J."/>
            <person name="Negash T."/>
            <person name="Nguyen T."/>
            <person name="Nguyen N."/>
            <person name="Nicol R."/>
            <person name="Norbu C."/>
            <person name="Norbu N."/>
            <person name="Novod N."/>
            <person name="O'Neill B."/>
            <person name="Osman S."/>
            <person name="Markiewicz E."/>
            <person name="Oyono O.L."/>
            <person name="Patti C."/>
            <person name="Phunkhang P."/>
            <person name="Pierre F."/>
            <person name="Priest M."/>
            <person name="Raghuraman S."/>
            <person name="Rege F."/>
            <person name="Reyes R."/>
            <person name="Rise C."/>
            <person name="Rogov P."/>
            <person name="Ross K."/>
            <person name="Ryan E."/>
            <person name="Settipalli S."/>
            <person name="Shea T."/>
            <person name="Sherpa N."/>
            <person name="Shi L."/>
            <person name="Shih D."/>
            <person name="Sparrow T."/>
            <person name="Spaulding J."/>
            <person name="Stalker J."/>
            <person name="Stange-Thomann N."/>
            <person name="Stavropoulos S."/>
            <person name="Stone C."/>
            <person name="Strader C."/>
            <person name="Tesfaye S."/>
            <person name="Thomson T."/>
            <person name="Thoulutsang Y."/>
            <person name="Thoulutsang D."/>
            <person name="Topham K."/>
            <person name="Topping I."/>
            <person name="Tsamla T."/>
            <person name="Vassiliev H."/>
            <person name="Vo A."/>
            <person name="Wangchuk T."/>
            <person name="Wangdi T."/>
            <person name="Weiand M."/>
            <person name="Wilkinson J."/>
            <person name="Wilson A."/>
            <person name="Yadav S."/>
            <person name="Young G."/>
            <person name="Yu Q."/>
            <person name="Zembek L."/>
            <person name="Zhong D."/>
            <person name="Zimmer A."/>
            <person name="Zwirko Z."/>
            <person name="Jaffe D.B."/>
            <person name="Alvarez P."/>
            <person name="Brockman W."/>
            <person name="Butler J."/>
            <person name="Chin C."/>
            <person name="Gnerre S."/>
            <person name="Grabherr M."/>
            <person name="Kleber M."/>
            <person name="Mauceli E."/>
            <person name="MacCallum I."/>
        </authorList>
    </citation>
    <scope>NUCLEOTIDE SEQUENCE [LARGE SCALE GENOMIC DNA]</scope>
    <source>
        <strain evidence="2">white501</strain>
    </source>
</reference>